<organism evidence="2 3">
    <name type="scientific">Funneliformis mosseae</name>
    <name type="common">Endomycorrhizal fungus</name>
    <name type="synonym">Glomus mosseae</name>
    <dbReference type="NCBI Taxonomy" id="27381"/>
    <lineage>
        <taxon>Eukaryota</taxon>
        <taxon>Fungi</taxon>
        <taxon>Fungi incertae sedis</taxon>
        <taxon>Mucoromycota</taxon>
        <taxon>Glomeromycotina</taxon>
        <taxon>Glomeromycetes</taxon>
        <taxon>Glomerales</taxon>
        <taxon>Glomeraceae</taxon>
        <taxon>Funneliformis</taxon>
    </lineage>
</organism>
<dbReference type="Proteomes" id="UP000789375">
    <property type="component" value="Unassembled WGS sequence"/>
</dbReference>
<evidence type="ECO:0000256" key="1">
    <source>
        <dbReference type="SAM" id="MobiDB-lite"/>
    </source>
</evidence>
<accession>A0A9N9D4M0</accession>
<reference evidence="2" key="1">
    <citation type="submission" date="2021-06" db="EMBL/GenBank/DDBJ databases">
        <authorList>
            <person name="Kallberg Y."/>
            <person name="Tangrot J."/>
            <person name="Rosling A."/>
        </authorList>
    </citation>
    <scope>NUCLEOTIDE SEQUENCE</scope>
    <source>
        <strain evidence="2">87-6 pot B 2015</strain>
    </source>
</reference>
<sequence length="142" mass="15738">MVAETESAFASSSEIDNNHKKGNVVLEVKEIYQIKGSDMLTDKSSKYDANYGSDYNLFSSEIAQEQYVSKKFNPIDIQIIQKNLSSKFDGYDGGLRDYGSCGNRLRNYGSRGNNELRDHSSHGSGGLRGYDSRNGSKDSLLS</sequence>
<dbReference type="EMBL" id="CAJVPP010003304">
    <property type="protein sequence ID" value="CAG8626115.1"/>
    <property type="molecule type" value="Genomic_DNA"/>
</dbReference>
<evidence type="ECO:0000313" key="3">
    <source>
        <dbReference type="Proteomes" id="UP000789375"/>
    </source>
</evidence>
<feature type="region of interest" description="Disordered" evidence="1">
    <location>
        <begin position="104"/>
        <end position="142"/>
    </location>
</feature>
<dbReference type="AlphaFoldDB" id="A0A9N9D4M0"/>
<comment type="caution">
    <text evidence="2">The sequence shown here is derived from an EMBL/GenBank/DDBJ whole genome shotgun (WGS) entry which is preliminary data.</text>
</comment>
<proteinExistence type="predicted"/>
<protein>
    <submittedName>
        <fullName evidence="2">7928_t:CDS:1</fullName>
    </submittedName>
</protein>
<gene>
    <name evidence="2" type="ORF">FMOSSE_LOCUS10242</name>
</gene>
<evidence type="ECO:0000313" key="2">
    <source>
        <dbReference type="EMBL" id="CAG8626115.1"/>
    </source>
</evidence>
<keyword evidence="3" id="KW-1185">Reference proteome</keyword>
<name>A0A9N9D4M0_FUNMO</name>